<evidence type="ECO:0000256" key="6">
    <source>
        <dbReference type="RuleBase" id="RU363041"/>
    </source>
</evidence>
<sequence length="268" mass="27740">MDVIMQEIICLSSHSIILLIATGAMVGFLLALTGGGGSVICVPLLLYVVKIPDIHKVIGTSAMAVAISALFNLCAHARKGHVAWAKGLGVSSVAVLGALTGAALGKAIDGHYLLIPFALLMLVIASVMLRKNRTCTHPGAADVITFPPALVWSGVAGTGVMAGLLGIGGGFLVVPLLVWFFRLSLVSAIATSLMVVFAMGMATSVSYALAGKISVSLTVWLIVGGLPGGMLGVTFANRLKKNEKTINTLFSVMLLLMASYMILQGLIH</sequence>
<dbReference type="Pfam" id="PF01925">
    <property type="entry name" value="TauE"/>
    <property type="match status" value="1"/>
</dbReference>
<feature type="transmembrane region" description="Helical" evidence="6">
    <location>
        <begin position="150"/>
        <end position="181"/>
    </location>
</feature>
<comment type="similarity">
    <text evidence="2 6">Belongs to the 4-toluene sulfonate uptake permease (TSUP) (TC 2.A.102) family.</text>
</comment>
<feature type="transmembrane region" description="Helical" evidence="6">
    <location>
        <begin position="187"/>
        <end position="210"/>
    </location>
</feature>
<evidence type="ECO:0000256" key="3">
    <source>
        <dbReference type="ARBA" id="ARBA00022692"/>
    </source>
</evidence>
<gene>
    <name evidence="7" type="ORF">BG55_06080</name>
</gene>
<dbReference type="InterPro" id="IPR002781">
    <property type="entry name" value="TM_pro_TauE-like"/>
</dbReference>
<evidence type="ECO:0000256" key="4">
    <source>
        <dbReference type="ARBA" id="ARBA00022989"/>
    </source>
</evidence>
<comment type="subcellular location">
    <subcellularLocation>
        <location evidence="6">Cell membrane</location>
        <topology evidence="6">Multi-pass membrane protein</topology>
    </subcellularLocation>
    <subcellularLocation>
        <location evidence="1">Membrane</location>
        <topology evidence="1">Multi-pass membrane protein</topology>
    </subcellularLocation>
</comment>
<evidence type="ECO:0000256" key="2">
    <source>
        <dbReference type="ARBA" id="ARBA00009142"/>
    </source>
</evidence>
<feature type="transmembrane region" description="Helical" evidence="6">
    <location>
        <begin position="16"/>
        <end position="48"/>
    </location>
</feature>
<name>A0A014PZC3_9GAMM</name>
<dbReference type="AlphaFoldDB" id="A0A014PZC3"/>
<keyword evidence="3 6" id="KW-0812">Transmembrane</keyword>
<keyword evidence="8" id="KW-1185">Reference proteome</keyword>
<dbReference type="OrthoDB" id="9151526at2"/>
<protein>
    <recommendedName>
        <fullName evidence="6">Probable membrane transporter protein</fullName>
    </recommendedName>
</protein>
<organism evidence="7 8">
    <name type="scientific">Erwinia mallotivora</name>
    <dbReference type="NCBI Taxonomy" id="69222"/>
    <lineage>
        <taxon>Bacteria</taxon>
        <taxon>Pseudomonadati</taxon>
        <taxon>Pseudomonadota</taxon>
        <taxon>Gammaproteobacteria</taxon>
        <taxon>Enterobacterales</taxon>
        <taxon>Erwiniaceae</taxon>
        <taxon>Erwinia</taxon>
    </lineage>
</organism>
<comment type="caution">
    <text evidence="7">The sequence shown here is derived from an EMBL/GenBank/DDBJ whole genome shotgun (WGS) entry which is preliminary data.</text>
</comment>
<evidence type="ECO:0000313" key="7">
    <source>
        <dbReference type="EMBL" id="EXU76322.1"/>
    </source>
</evidence>
<dbReference type="STRING" id="69222.BG55_06080"/>
<dbReference type="Proteomes" id="UP000019918">
    <property type="component" value="Unassembled WGS sequence"/>
</dbReference>
<reference evidence="7 8" key="1">
    <citation type="submission" date="2014-02" db="EMBL/GenBank/DDBJ databases">
        <title>Draft genome of Erwinia mallotivora strain BT-MARDI, a papaya dieback pathogen.</title>
        <authorList>
            <person name="Redzuan R."/>
            <person name="Abu Bakar N."/>
            <person name="Badrun R."/>
            <person name="Mohd Raih M.F."/>
            <person name="Rozano L."/>
            <person name="Mat Amin N."/>
        </authorList>
    </citation>
    <scope>NUCLEOTIDE SEQUENCE [LARGE SCALE GENOMIC DNA]</scope>
    <source>
        <strain evidence="7 8">BT-MARDI</strain>
    </source>
</reference>
<feature type="transmembrane region" description="Helical" evidence="6">
    <location>
        <begin position="87"/>
        <end position="105"/>
    </location>
</feature>
<keyword evidence="5 6" id="KW-0472">Membrane</keyword>
<feature type="transmembrane region" description="Helical" evidence="6">
    <location>
        <begin position="248"/>
        <end position="267"/>
    </location>
</feature>
<feature type="transmembrane region" description="Helical" evidence="6">
    <location>
        <begin position="111"/>
        <end position="129"/>
    </location>
</feature>
<dbReference type="PATRIC" id="fig|69222.5.peg.1257"/>
<keyword evidence="4 6" id="KW-1133">Transmembrane helix</keyword>
<keyword evidence="6" id="KW-1003">Cell membrane</keyword>
<dbReference type="EMBL" id="JFHN01000030">
    <property type="protein sequence ID" value="EXU76322.1"/>
    <property type="molecule type" value="Genomic_DNA"/>
</dbReference>
<evidence type="ECO:0000313" key="8">
    <source>
        <dbReference type="Proteomes" id="UP000019918"/>
    </source>
</evidence>
<feature type="transmembrane region" description="Helical" evidence="6">
    <location>
        <begin position="217"/>
        <end position="236"/>
    </location>
</feature>
<proteinExistence type="inferred from homology"/>
<dbReference type="PANTHER" id="PTHR43701:SF2">
    <property type="entry name" value="MEMBRANE TRANSPORTER PROTEIN YJNA-RELATED"/>
    <property type="match status" value="1"/>
</dbReference>
<evidence type="ECO:0000256" key="1">
    <source>
        <dbReference type="ARBA" id="ARBA00004141"/>
    </source>
</evidence>
<dbReference type="GO" id="GO:0005886">
    <property type="term" value="C:plasma membrane"/>
    <property type="evidence" value="ECO:0007669"/>
    <property type="project" value="UniProtKB-SubCell"/>
</dbReference>
<evidence type="ECO:0000256" key="5">
    <source>
        <dbReference type="ARBA" id="ARBA00023136"/>
    </source>
</evidence>
<dbReference type="PANTHER" id="PTHR43701">
    <property type="entry name" value="MEMBRANE TRANSPORTER PROTEIN MJ0441-RELATED"/>
    <property type="match status" value="1"/>
</dbReference>
<dbReference type="InterPro" id="IPR051598">
    <property type="entry name" value="TSUP/Inactive_protease-like"/>
</dbReference>
<feature type="transmembrane region" description="Helical" evidence="6">
    <location>
        <begin position="54"/>
        <end position="75"/>
    </location>
</feature>
<accession>A0A014PZC3</accession>